<reference evidence="8 9" key="1">
    <citation type="submission" date="2023-03" db="EMBL/GenBank/DDBJ databases">
        <authorList>
            <person name="Pearce D."/>
        </authorList>
    </citation>
    <scope>NUCLEOTIDE SEQUENCE [LARGE SCALE GENOMIC DNA]</scope>
    <source>
        <strain evidence="8">Msz</strain>
    </source>
</reference>
<dbReference type="Pfam" id="PF25967">
    <property type="entry name" value="RND-MFP_C"/>
    <property type="match status" value="1"/>
</dbReference>
<keyword evidence="3" id="KW-0175">Coiled coil</keyword>
<feature type="coiled-coil region" evidence="3">
    <location>
        <begin position="110"/>
        <end position="137"/>
    </location>
</feature>
<comment type="subcellular location">
    <subcellularLocation>
        <location evidence="1">Cell inner membrane</location>
        <topology evidence="1">Lipid-anchor</topology>
    </subcellularLocation>
</comment>
<dbReference type="Gene3D" id="2.40.50.100">
    <property type="match status" value="1"/>
</dbReference>
<evidence type="ECO:0000256" key="2">
    <source>
        <dbReference type="ARBA" id="ARBA00009477"/>
    </source>
</evidence>
<dbReference type="Gene3D" id="1.10.287.470">
    <property type="entry name" value="Helix hairpin bin"/>
    <property type="match status" value="1"/>
</dbReference>
<dbReference type="NCBIfam" id="TIGR01730">
    <property type="entry name" value="RND_mfp"/>
    <property type="match status" value="1"/>
</dbReference>
<protein>
    <submittedName>
        <fullName evidence="8">Membrane fusion protein, multidrug efflux system</fullName>
    </submittedName>
</protein>
<feature type="domain" description="Multidrug resistance protein MdtA-like barrel-sandwich hybrid" evidence="5">
    <location>
        <begin position="69"/>
        <end position="211"/>
    </location>
</feature>
<comment type="similarity">
    <text evidence="2">Belongs to the membrane fusion protein (MFP) (TC 8.A.1) family.</text>
</comment>
<dbReference type="PANTHER" id="PTHR30158:SF10">
    <property type="entry name" value="CATION EFFLUX PUMP"/>
    <property type="match status" value="1"/>
</dbReference>
<dbReference type="InterPro" id="IPR058626">
    <property type="entry name" value="MdtA-like_b-barrel"/>
</dbReference>
<proteinExistence type="inferred from homology"/>
<dbReference type="PANTHER" id="PTHR30158">
    <property type="entry name" value="ACRA/E-RELATED COMPONENT OF DRUG EFFLUX TRANSPORTER"/>
    <property type="match status" value="1"/>
</dbReference>
<name>A0ABM9HX88_9GAMM</name>
<dbReference type="Pfam" id="PF25917">
    <property type="entry name" value="BSH_RND"/>
    <property type="match status" value="1"/>
</dbReference>
<dbReference type="EMBL" id="OX458333">
    <property type="protein sequence ID" value="CAI8744642.1"/>
    <property type="molecule type" value="Genomic_DNA"/>
</dbReference>
<dbReference type="InterPro" id="IPR058624">
    <property type="entry name" value="MdtA-like_HH"/>
</dbReference>
<dbReference type="SUPFAM" id="SSF111369">
    <property type="entry name" value="HlyD-like secretion proteins"/>
    <property type="match status" value="1"/>
</dbReference>
<dbReference type="Gene3D" id="2.40.420.20">
    <property type="match status" value="1"/>
</dbReference>
<feature type="domain" description="Multidrug resistance protein MdtA-like beta-barrel" evidence="6">
    <location>
        <begin position="217"/>
        <end position="304"/>
    </location>
</feature>
<evidence type="ECO:0000256" key="1">
    <source>
        <dbReference type="ARBA" id="ARBA00004519"/>
    </source>
</evidence>
<dbReference type="InterPro" id="IPR058627">
    <property type="entry name" value="MdtA-like_C"/>
</dbReference>
<evidence type="ECO:0000313" key="9">
    <source>
        <dbReference type="Proteomes" id="UP001162030"/>
    </source>
</evidence>
<evidence type="ECO:0000259" key="5">
    <source>
        <dbReference type="Pfam" id="PF25917"/>
    </source>
</evidence>
<dbReference type="Pfam" id="PF25944">
    <property type="entry name" value="Beta-barrel_RND"/>
    <property type="match status" value="1"/>
</dbReference>
<dbReference type="Proteomes" id="UP001162030">
    <property type="component" value="Chromosome"/>
</dbReference>
<dbReference type="Pfam" id="PF25876">
    <property type="entry name" value="HH_MFP_RND"/>
    <property type="match status" value="1"/>
</dbReference>
<feature type="domain" description="Multidrug resistance protein MdtA-like alpha-helical hairpin" evidence="4">
    <location>
        <begin position="110"/>
        <end position="179"/>
    </location>
</feature>
<feature type="domain" description="Multidrug resistance protein MdtA-like C-terminal permuted SH3" evidence="7">
    <location>
        <begin position="313"/>
        <end position="371"/>
    </location>
</feature>
<gene>
    <name evidence="8" type="ORF">MSZNOR_0534</name>
</gene>
<dbReference type="Gene3D" id="2.40.30.170">
    <property type="match status" value="1"/>
</dbReference>
<organism evidence="8 9">
    <name type="scientific">Methylocaldum szegediense</name>
    <dbReference type="NCBI Taxonomy" id="73780"/>
    <lineage>
        <taxon>Bacteria</taxon>
        <taxon>Pseudomonadati</taxon>
        <taxon>Pseudomonadota</taxon>
        <taxon>Gammaproteobacteria</taxon>
        <taxon>Methylococcales</taxon>
        <taxon>Methylococcaceae</taxon>
        <taxon>Methylocaldum</taxon>
    </lineage>
</organism>
<evidence type="ECO:0000259" key="6">
    <source>
        <dbReference type="Pfam" id="PF25944"/>
    </source>
</evidence>
<evidence type="ECO:0000259" key="4">
    <source>
        <dbReference type="Pfam" id="PF25876"/>
    </source>
</evidence>
<keyword evidence="9" id="KW-1185">Reference proteome</keyword>
<sequence length="394" mass="43388">MFPDNTFRRITLWLGLFAVLAALLIGCGGQSDAPAAEAEAPPVKVKVAQPLQKEVLEWDEYTGRIEAMETVEVRARIDGYLDKVNFKAGDKVKKGDLLFVIDPRPYQAELKRAEGELERARARLELAKNDLQRAEHLRRAKAISEEEYDARSKGQREAAAAVRAAEAAAQMARLNLEFTEIRAPISGRIGREFVTQGNLVSGGGAGTLLTIIVSVDPVYVYVDVDERAVLKYRRLAEAGKRTSARETRITAKLALIDESDFPHEGYIDYIDPRMDPSTGTLRARAVFSNPNEFLSPGFFARLRVPGSAPYQGLLVPDRAVGTDQGQKFVWVAKDDGSVEYRRIVPGTVTGQMRVISEGLQPDDWVVIEGVHKLSPGTRIEAERIPLAAIDGSSS</sequence>
<dbReference type="InterPro" id="IPR058625">
    <property type="entry name" value="MdtA-like_BSH"/>
</dbReference>
<evidence type="ECO:0000256" key="3">
    <source>
        <dbReference type="SAM" id="Coils"/>
    </source>
</evidence>
<dbReference type="InterPro" id="IPR006143">
    <property type="entry name" value="RND_pump_MFP"/>
</dbReference>
<dbReference type="RefSeq" id="WP_317963659.1">
    <property type="nucleotide sequence ID" value="NZ_OX458333.1"/>
</dbReference>
<evidence type="ECO:0000259" key="7">
    <source>
        <dbReference type="Pfam" id="PF25967"/>
    </source>
</evidence>
<accession>A0ABM9HX88</accession>
<evidence type="ECO:0000313" key="8">
    <source>
        <dbReference type="EMBL" id="CAI8744642.1"/>
    </source>
</evidence>